<proteinExistence type="predicted"/>
<accession>A0A660SGX7</accession>
<comment type="caution">
    <text evidence="5">The sequence shown here is derived from an EMBL/GenBank/DDBJ whole genome shotgun (WGS) entry which is preliminary data.</text>
</comment>
<dbReference type="GO" id="GO:0016887">
    <property type="term" value="F:ATP hydrolysis activity"/>
    <property type="evidence" value="ECO:0007669"/>
    <property type="project" value="InterPro"/>
</dbReference>
<dbReference type="Pfam" id="PF00005">
    <property type="entry name" value="ABC_tran"/>
    <property type="match status" value="1"/>
</dbReference>
<dbReference type="SUPFAM" id="SSF52540">
    <property type="entry name" value="P-loop containing nucleoside triphosphate hydrolases"/>
    <property type="match status" value="1"/>
</dbReference>
<gene>
    <name evidence="5" type="ORF">DRP53_06140</name>
</gene>
<name>A0A660SGX7_UNCW3</name>
<evidence type="ECO:0000259" key="4">
    <source>
        <dbReference type="PROSITE" id="PS50893"/>
    </source>
</evidence>
<dbReference type="InterPro" id="IPR003439">
    <property type="entry name" value="ABC_transporter-like_ATP-bd"/>
</dbReference>
<dbReference type="AlphaFoldDB" id="A0A660SGX7"/>
<evidence type="ECO:0000256" key="3">
    <source>
        <dbReference type="ARBA" id="ARBA00022840"/>
    </source>
</evidence>
<feature type="domain" description="ABC transporter" evidence="4">
    <location>
        <begin position="2"/>
        <end position="226"/>
    </location>
</feature>
<keyword evidence="1" id="KW-0813">Transport</keyword>
<sequence>MIEVLGIKKAFDGNQVLNGIDLKVETGTSVVVLGPSGIGKTVLLKIMVRLLPPDEGDVFYDNRSILKMGRSELNRLRKRIGFVFQSSALFDSMTVFDNVALRLYESGFPDVRERVTRILEEFKLLPARDRFPGELSGGMKKLVSLARAIVTNPDYLFYDEPTAGLDPATGERIVAEIIRLKDQLGATSIVVTHDLDVAFRVGDRVMMLKGGKLREVRSRKEARGYYE</sequence>
<keyword evidence="2" id="KW-0547">Nucleotide-binding</keyword>
<evidence type="ECO:0000256" key="1">
    <source>
        <dbReference type="ARBA" id="ARBA00022448"/>
    </source>
</evidence>
<organism evidence="5 6">
    <name type="scientific">candidate division WOR-3 bacterium</name>
    <dbReference type="NCBI Taxonomy" id="2052148"/>
    <lineage>
        <taxon>Bacteria</taxon>
        <taxon>Bacteria division WOR-3</taxon>
    </lineage>
</organism>
<dbReference type="Proteomes" id="UP000268469">
    <property type="component" value="Unassembled WGS sequence"/>
</dbReference>
<reference evidence="5 6" key="1">
    <citation type="submission" date="2018-06" db="EMBL/GenBank/DDBJ databases">
        <title>Extensive metabolic versatility and redundancy in microbially diverse, dynamic hydrothermal sediments.</title>
        <authorList>
            <person name="Dombrowski N."/>
            <person name="Teske A."/>
            <person name="Baker B.J."/>
        </authorList>
    </citation>
    <scope>NUCLEOTIDE SEQUENCE [LARGE SCALE GENOMIC DNA]</scope>
    <source>
        <strain evidence="5">B36_G15</strain>
    </source>
</reference>
<dbReference type="InterPro" id="IPR027417">
    <property type="entry name" value="P-loop_NTPase"/>
</dbReference>
<protein>
    <submittedName>
        <fullName evidence="5">ABC transporter ATP-binding protein</fullName>
    </submittedName>
</protein>
<dbReference type="GO" id="GO:0005524">
    <property type="term" value="F:ATP binding"/>
    <property type="evidence" value="ECO:0007669"/>
    <property type="project" value="UniProtKB-KW"/>
</dbReference>
<evidence type="ECO:0000256" key="2">
    <source>
        <dbReference type="ARBA" id="ARBA00022741"/>
    </source>
</evidence>
<dbReference type="Gene3D" id="3.40.50.300">
    <property type="entry name" value="P-loop containing nucleotide triphosphate hydrolases"/>
    <property type="match status" value="1"/>
</dbReference>
<dbReference type="PANTHER" id="PTHR43023:SF6">
    <property type="entry name" value="INTERMEMBRANE PHOSPHOLIPID TRANSPORT SYSTEM ATP-BINDING PROTEIN MLAF"/>
    <property type="match status" value="1"/>
</dbReference>
<evidence type="ECO:0000313" key="5">
    <source>
        <dbReference type="EMBL" id="RKX70075.1"/>
    </source>
</evidence>
<dbReference type="PANTHER" id="PTHR43023">
    <property type="entry name" value="PROTEIN TRIGALACTOSYLDIACYLGLYCEROL 3, CHLOROPLASTIC"/>
    <property type="match status" value="1"/>
</dbReference>
<dbReference type="EMBL" id="QNBE01000052">
    <property type="protein sequence ID" value="RKX70075.1"/>
    <property type="molecule type" value="Genomic_DNA"/>
</dbReference>
<dbReference type="PROSITE" id="PS00211">
    <property type="entry name" value="ABC_TRANSPORTER_1"/>
    <property type="match status" value="1"/>
</dbReference>
<dbReference type="InterPro" id="IPR003593">
    <property type="entry name" value="AAA+_ATPase"/>
</dbReference>
<dbReference type="InterPro" id="IPR017871">
    <property type="entry name" value="ABC_transporter-like_CS"/>
</dbReference>
<keyword evidence="3 5" id="KW-0067">ATP-binding</keyword>
<dbReference type="PROSITE" id="PS50893">
    <property type="entry name" value="ABC_TRANSPORTER_2"/>
    <property type="match status" value="1"/>
</dbReference>
<evidence type="ECO:0000313" key="6">
    <source>
        <dbReference type="Proteomes" id="UP000268469"/>
    </source>
</evidence>
<dbReference type="SMART" id="SM00382">
    <property type="entry name" value="AAA"/>
    <property type="match status" value="1"/>
</dbReference>